<dbReference type="InterPro" id="IPR001279">
    <property type="entry name" value="Metallo-B-lactamas"/>
</dbReference>
<protein>
    <submittedName>
        <fullName evidence="2">Glyoxylase-like metal-dependent hydrolase (Beta-lactamase superfamily II)</fullName>
    </submittedName>
</protein>
<dbReference type="InterPro" id="IPR036866">
    <property type="entry name" value="RibonucZ/Hydroxyglut_hydro"/>
</dbReference>
<name>A0A839N9Z3_9MICO</name>
<dbReference type="Pfam" id="PF00753">
    <property type="entry name" value="Lactamase_B"/>
    <property type="match status" value="1"/>
</dbReference>
<comment type="caution">
    <text evidence="2">The sequence shown here is derived from an EMBL/GenBank/DDBJ whole genome shotgun (WGS) entry which is preliminary data.</text>
</comment>
<evidence type="ECO:0000313" key="3">
    <source>
        <dbReference type="Proteomes" id="UP000559182"/>
    </source>
</evidence>
<evidence type="ECO:0000259" key="1">
    <source>
        <dbReference type="SMART" id="SM00849"/>
    </source>
</evidence>
<dbReference type="InterPro" id="IPR050662">
    <property type="entry name" value="Sec-metab_biosynth-thioest"/>
</dbReference>
<reference evidence="2 3" key="1">
    <citation type="submission" date="2020-08" db="EMBL/GenBank/DDBJ databases">
        <title>Sequencing the genomes of 1000 actinobacteria strains.</title>
        <authorList>
            <person name="Klenk H.-P."/>
        </authorList>
    </citation>
    <scope>NUCLEOTIDE SEQUENCE [LARGE SCALE GENOMIC DNA]</scope>
    <source>
        <strain evidence="2 3">DSM 105369</strain>
    </source>
</reference>
<dbReference type="Gene3D" id="1.10.10.10">
    <property type="entry name" value="Winged helix-like DNA-binding domain superfamily/Winged helix DNA-binding domain"/>
    <property type="match status" value="1"/>
</dbReference>
<dbReference type="GO" id="GO:0016787">
    <property type="term" value="F:hydrolase activity"/>
    <property type="evidence" value="ECO:0007669"/>
    <property type="project" value="UniProtKB-KW"/>
</dbReference>
<keyword evidence="3" id="KW-1185">Reference proteome</keyword>
<proteinExistence type="predicted"/>
<feature type="domain" description="Metallo-beta-lactamase" evidence="1">
    <location>
        <begin position="40"/>
        <end position="248"/>
    </location>
</feature>
<keyword evidence="2" id="KW-0378">Hydrolase</keyword>
<dbReference type="Proteomes" id="UP000559182">
    <property type="component" value="Unassembled WGS sequence"/>
</dbReference>
<gene>
    <name evidence="2" type="ORF">FHU39_004644</name>
</gene>
<dbReference type="InterPro" id="IPR036388">
    <property type="entry name" value="WH-like_DNA-bd_sf"/>
</dbReference>
<dbReference type="RefSeq" id="WP_221185845.1">
    <property type="nucleotide sequence ID" value="NZ_JACHVQ010000006.1"/>
</dbReference>
<accession>A0A839N9Z3</accession>
<dbReference type="AlphaFoldDB" id="A0A839N9Z3"/>
<evidence type="ECO:0000313" key="2">
    <source>
        <dbReference type="EMBL" id="MBB2894598.1"/>
    </source>
</evidence>
<dbReference type="EMBL" id="JACHVQ010000006">
    <property type="protein sequence ID" value="MBB2894598.1"/>
    <property type="molecule type" value="Genomic_DNA"/>
</dbReference>
<dbReference type="PANTHER" id="PTHR23131">
    <property type="entry name" value="ENDORIBONUCLEASE LACTB2"/>
    <property type="match status" value="1"/>
</dbReference>
<dbReference type="SUPFAM" id="SSF56281">
    <property type="entry name" value="Metallo-hydrolase/oxidoreductase"/>
    <property type="match status" value="1"/>
</dbReference>
<dbReference type="Gene3D" id="3.60.15.10">
    <property type="entry name" value="Ribonuclease Z/Hydroxyacylglutathione hydrolase-like"/>
    <property type="match status" value="1"/>
</dbReference>
<organism evidence="2 3">
    <name type="scientific">Flexivirga oryzae</name>
    <dbReference type="NCBI Taxonomy" id="1794944"/>
    <lineage>
        <taxon>Bacteria</taxon>
        <taxon>Bacillati</taxon>
        <taxon>Actinomycetota</taxon>
        <taxon>Actinomycetes</taxon>
        <taxon>Micrococcales</taxon>
        <taxon>Dermacoccaceae</taxon>
        <taxon>Flexivirga</taxon>
    </lineage>
</organism>
<dbReference type="SMART" id="SM00849">
    <property type="entry name" value="Lactamase_B"/>
    <property type="match status" value="1"/>
</dbReference>
<dbReference type="PANTHER" id="PTHR23131:SF4">
    <property type="entry name" value="METALLO-BETA-LACTAMASE SUPERFAMILY POTEIN"/>
    <property type="match status" value="1"/>
</dbReference>
<sequence>MPTNTEGHEGSGPWTDEVVEQAAPGVFRIPLPLPEDGLRAINVYVLRHGDRATLIDSGWSFGPGQQVLERGLAQLDLDLGQIDRVLVTHMHRDHYTLAIRLRSLLGTRVLIGAGERESIEAAVDGAGSGVEDPWLSRWGAHELRPLLAARPPRPTSEYGLPDEWIDAPTDFAVGDRTLRAVPTPGHTRGHLVFLDEQAGLLFAGDHVLPRITPSIGLEVPRDPLALAAFLESLQVVRQLPDLAVLPAHGALGARSHRRADELAEHHRLRLDATAEAVGGGATTVYEVARALTWTRHEKHFAELDAGNQYLAVAETAAHLAVLVRDGVLADGRADGVDTYRAAAAAPSAARGETN</sequence>